<proteinExistence type="predicted"/>
<evidence type="ECO:0000313" key="3">
    <source>
        <dbReference type="Proteomes" id="UP000054279"/>
    </source>
</evidence>
<feature type="region of interest" description="Disordered" evidence="1">
    <location>
        <begin position="282"/>
        <end position="313"/>
    </location>
</feature>
<evidence type="ECO:0000313" key="2">
    <source>
        <dbReference type="EMBL" id="KIJ45171.1"/>
    </source>
</evidence>
<feature type="compositionally biased region" description="Acidic residues" evidence="1">
    <location>
        <begin position="284"/>
        <end position="293"/>
    </location>
</feature>
<organism evidence="2 3">
    <name type="scientific">Sphaerobolus stellatus (strain SS14)</name>
    <dbReference type="NCBI Taxonomy" id="990650"/>
    <lineage>
        <taxon>Eukaryota</taxon>
        <taxon>Fungi</taxon>
        <taxon>Dikarya</taxon>
        <taxon>Basidiomycota</taxon>
        <taxon>Agaricomycotina</taxon>
        <taxon>Agaricomycetes</taxon>
        <taxon>Phallomycetidae</taxon>
        <taxon>Geastrales</taxon>
        <taxon>Sphaerobolaceae</taxon>
        <taxon>Sphaerobolus</taxon>
    </lineage>
</organism>
<keyword evidence="3" id="KW-1185">Reference proteome</keyword>
<protein>
    <submittedName>
        <fullName evidence="2">Unplaced genomic scaffold SPHSTscaffold_38, whole genome shotgun sequence</fullName>
    </submittedName>
</protein>
<dbReference type="OrthoDB" id="3254737at2759"/>
<dbReference type="EMBL" id="KN837113">
    <property type="protein sequence ID" value="KIJ45171.1"/>
    <property type="molecule type" value="Genomic_DNA"/>
</dbReference>
<gene>
    <name evidence="2" type="ORF">M422DRAFT_30021</name>
</gene>
<dbReference type="AlphaFoldDB" id="A0A0C9W2D2"/>
<evidence type="ECO:0000256" key="1">
    <source>
        <dbReference type="SAM" id="MobiDB-lite"/>
    </source>
</evidence>
<name>A0A0C9W2D2_SPHS4</name>
<accession>A0A0C9W2D2</accession>
<dbReference type="HOGENOM" id="CLU_596074_0_0_1"/>
<reference evidence="2 3" key="1">
    <citation type="submission" date="2014-06" db="EMBL/GenBank/DDBJ databases">
        <title>Evolutionary Origins and Diversification of the Mycorrhizal Mutualists.</title>
        <authorList>
            <consortium name="DOE Joint Genome Institute"/>
            <consortium name="Mycorrhizal Genomics Consortium"/>
            <person name="Kohler A."/>
            <person name="Kuo A."/>
            <person name="Nagy L.G."/>
            <person name="Floudas D."/>
            <person name="Copeland A."/>
            <person name="Barry K.W."/>
            <person name="Cichocki N."/>
            <person name="Veneault-Fourrey C."/>
            <person name="LaButti K."/>
            <person name="Lindquist E.A."/>
            <person name="Lipzen A."/>
            <person name="Lundell T."/>
            <person name="Morin E."/>
            <person name="Murat C."/>
            <person name="Riley R."/>
            <person name="Ohm R."/>
            <person name="Sun H."/>
            <person name="Tunlid A."/>
            <person name="Henrissat B."/>
            <person name="Grigoriev I.V."/>
            <person name="Hibbett D.S."/>
            <person name="Martin F."/>
        </authorList>
    </citation>
    <scope>NUCLEOTIDE SEQUENCE [LARGE SCALE GENOMIC DNA]</scope>
    <source>
        <strain evidence="2 3">SS14</strain>
    </source>
</reference>
<sequence length="459" mass="53565">MSNAPKAVQETIFGPFIDEEFFYYNDHSILGLVSLRLYREGQGYIGFEDLEPIYALGKDGQLDDVFFSGIVTLTKTKCLSSNGFAILLGQVREKAATVNPQVLRKWCKDENIKVELFCQLKNMPVCYLVRARMDSIMIVSNNKINKHAQRRYWVESFHIACFERSESVLRRYMVLAFIFGTITRNRKTVSREERDVHWLVQQYMDDYDRIFPNRLKPTLHRSEVYDHFAIHSSWLKNIFDTSWDWVNKAKWTDWVEQAEKLKESASDGNKWGKPIKRVPVETDAQAEEDEEDDVLHVPDLPDPDAEVESESEFELSSCSSEDDSLEDEPNHFIHHSVDMSVLHKGLFKEMSPPTFLWLCDITAKCKFRIDLHACREQDLPCMKTLSSHEKEHLRSGKWHLAEKKLARIWIKMCQSHMDWHWKEVGLKVDHDLRTVISSTSESLDDPQAPDDILVKEEDV</sequence>
<dbReference type="Proteomes" id="UP000054279">
    <property type="component" value="Unassembled WGS sequence"/>
</dbReference>
<feature type="compositionally biased region" description="Acidic residues" evidence="1">
    <location>
        <begin position="301"/>
        <end position="313"/>
    </location>
</feature>
<feature type="region of interest" description="Disordered" evidence="1">
    <location>
        <begin position="439"/>
        <end position="459"/>
    </location>
</feature>